<evidence type="ECO:0008006" key="3">
    <source>
        <dbReference type="Google" id="ProtNLM"/>
    </source>
</evidence>
<organism evidence="1 2">
    <name type="scientific">Erysiphe pulchra</name>
    <dbReference type="NCBI Taxonomy" id="225359"/>
    <lineage>
        <taxon>Eukaryota</taxon>
        <taxon>Fungi</taxon>
        <taxon>Dikarya</taxon>
        <taxon>Ascomycota</taxon>
        <taxon>Pezizomycotina</taxon>
        <taxon>Leotiomycetes</taxon>
        <taxon>Erysiphales</taxon>
        <taxon>Erysiphaceae</taxon>
        <taxon>Erysiphe</taxon>
    </lineage>
</organism>
<dbReference type="Proteomes" id="UP000237438">
    <property type="component" value="Unassembled WGS sequence"/>
</dbReference>
<dbReference type="OrthoDB" id="4357294at2759"/>
<reference evidence="1 2" key="1">
    <citation type="submission" date="2017-10" db="EMBL/GenBank/DDBJ databases">
        <title>Development of genomic resources for the powdery mildew, Erysiphe pulchra.</title>
        <authorList>
            <person name="Wadl P.A."/>
            <person name="Mack B.M."/>
            <person name="Moore G."/>
            <person name="Beltz S.B."/>
        </authorList>
    </citation>
    <scope>NUCLEOTIDE SEQUENCE [LARGE SCALE GENOMIC DNA]</scope>
    <source>
        <strain evidence="1">Cflorida</strain>
    </source>
</reference>
<dbReference type="AlphaFoldDB" id="A0A2S4PIN0"/>
<feature type="non-terminal residue" evidence="1">
    <location>
        <position position="210"/>
    </location>
</feature>
<dbReference type="EMBL" id="PEDP01006747">
    <property type="protein sequence ID" value="POS81855.1"/>
    <property type="molecule type" value="Genomic_DNA"/>
</dbReference>
<evidence type="ECO:0000313" key="2">
    <source>
        <dbReference type="Proteomes" id="UP000237438"/>
    </source>
</evidence>
<name>A0A2S4PIN0_9PEZI</name>
<gene>
    <name evidence="1" type="ORF">EPUL_006581</name>
</gene>
<proteinExistence type="predicted"/>
<sequence length="210" mass="23666">MGLRAILPVYKTTPLPILHREAGIPPVTLILQEIRLRQALRIQTLDEPHPLKRRAYGKSMTRLTEMAKLLPRSVDSENTMLNSAVHTATSEINSSIHDIHLFIDRARNPDGKAGGGYVLYQAGQRVLTGSFCINRNVEVIDTKIIKISQELSVCMQKALTKFATNILIYSDSIIAVGIVNGNYTLTSRTETKRIRDIQRDWGKRERLPHV</sequence>
<accession>A0A2S4PIN0</accession>
<evidence type="ECO:0000313" key="1">
    <source>
        <dbReference type="EMBL" id="POS81855.1"/>
    </source>
</evidence>
<comment type="caution">
    <text evidence="1">The sequence shown here is derived from an EMBL/GenBank/DDBJ whole genome shotgun (WGS) entry which is preliminary data.</text>
</comment>
<protein>
    <recommendedName>
        <fullName evidence="3">RNase H type-1 domain-containing protein</fullName>
    </recommendedName>
</protein>
<keyword evidence="2" id="KW-1185">Reference proteome</keyword>